<reference evidence="8" key="1">
    <citation type="submission" date="2001-09" db="EMBL/GenBank/DDBJ databases">
        <title>Oryza sativa nipponbare(GA3) genomic DNA, chromosome 2, BAC clone:OJ1112_G03.</title>
        <authorList>
            <person name="Sasaki T."/>
            <person name="Matsumoto T."/>
            <person name="Yamamoto K."/>
        </authorList>
    </citation>
    <scope>NUCLEOTIDE SEQUENCE</scope>
</reference>
<dbReference type="GO" id="GO:0003700">
    <property type="term" value="F:DNA-binding transcription factor activity"/>
    <property type="evidence" value="ECO:0007669"/>
    <property type="project" value="InterPro"/>
</dbReference>
<dbReference type="InterPro" id="IPR017887">
    <property type="entry name" value="TF_TCP_subgr"/>
</dbReference>
<dbReference type="PANTHER" id="PTHR31072">
    <property type="entry name" value="TRANSCRIPTION FACTOR TCP4-RELATED"/>
    <property type="match status" value="1"/>
</dbReference>
<feature type="domain" description="TCP" evidence="7">
    <location>
        <begin position="85"/>
        <end position="139"/>
    </location>
</feature>
<comment type="subcellular location">
    <subcellularLocation>
        <location evidence="1">Nucleus</location>
    </subcellularLocation>
</comment>
<dbReference type="GO" id="GO:0005634">
    <property type="term" value="C:nucleus"/>
    <property type="evidence" value="ECO:0007669"/>
    <property type="project" value="UniProtKB-SubCell"/>
</dbReference>
<proteinExistence type="predicted"/>
<accession>Q6H7C7</accession>
<evidence type="ECO:0000256" key="3">
    <source>
        <dbReference type="ARBA" id="ARBA00023125"/>
    </source>
</evidence>
<dbReference type="PROSITE" id="PS51369">
    <property type="entry name" value="TCP"/>
    <property type="match status" value="1"/>
</dbReference>
<evidence type="ECO:0000313" key="9">
    <source>
        <dbReference type="EMBL" id="BAD25372.1"/>
    </source>
</evidence>
<dbReference type="EMBL" id="AP004133">
    <property type="protein sequence ID" value="BAD25224.1"/>
    <property type="molecule type" value="Genomic_DNA"/>
</dbReference>
<reference evidence="9" key="2">
    <citation type="submission" date="2002-02" db="EMBL/GenBank/DDBJ databases">
        <title>Oryza sativa nipponbare(GA3) genomic DNA, chromosome 2, PAC clone:P0010C01.</title>
        <authorList>
            <person name="Sasaki T."/>
            <person name="Matsumoto T."/>
            <person name="Yamamoto K."/>
        </authorList>
    </citation>
    <scope>NUCLEOTIDE SEQUENCE</scope>
</reference>
<dbReference type="EMBL" id="AP004768">
    <property type="protein sequence ID" value="BAD25372.1"/>
    <property type="molecule type" value="Genomic_DNA"/>
</dbReference>
<keyword evidence="4" id="KW-0804">Transcription</keyword>
<name>Q6H7C7_ORYSJ</name>
<evidence type="ECO:0000256" key="1">
    <source>
        <dbReference type="ARBA" id="ARBA00004123"/>
    </source>
</evidence>
<dbReference type="PANTHER" id="PTHR31072:SF91">
    <property type="entry name" value="TRANSCRIPTION FACTOR TCP6"/>
    <property type="match status" value="1"/>
</dbReference>
<feature type="region of interest" description="Disordered" evidence="6">
    <location>
        <begin position="197"/>
        <end position="217"/>
    </location>
</feature>
<gene>
    <name evidence="8" type="ORF">OJ1112_G03.2</name>
    <name evidence="9" type="ORF">P0010C01.45</name>
</gene>
<dbReference type="GO" id="GO:0003677">
    <property type="term" value="F:DNA binding"/>
    <property type="evidence" value="ECO:0007669"/>
    <property type="project" value="UniProtKB-KW"/>
</dbReference>
<evidence type="ECO:0000256" key="4">
    <source>
        <dbReference type="ARBA" id="ARBA00023163"/>
    </source>
</evidence>
<evidence type="ECO:0000313" key="10">
    <source>
        <dbReference type="Proteomes" id="UP000000763"/>
    </source>
</evidence>
<dbReference type="Pfam" id="PF03634">
    <property type="entry name" value="TCP"/>
    <property type="match status" value="1"/>
</dbReference>
<evidence type="ECO:0000256" key="2">
    <source>
        <dbReference type="ARBA" id="ARBA00023015"/>
    </source>
</evidence>
<organism evidence="9 10">
    <name type="scientific">Oryza sativa subsp. japonica</name>
    <name type="common">Rice</name>
    <dbReference type="NCBI Taxonomy" id="39947"/>
    <lineage>
        <taxon>Eukaryota</taxon>
        <taxon>Viridiplantae</taxon>
        <taxon>Streptophyta</taxon>
        <taxon>Embryophyta</taxon>
        <taxon>Tracheophyta</taxon>
        <taxon>Spermatophyta</taxon>
        <taxon>Magnoliopsida</taxon>
        <taxon>Liliopsida</taxon>
        <taxon>Poales</taxon>
        <taxon>Poaceae</taxon>
        <taxon>BOP clade</taxon>
        <taxon>Oryzoideae</taxon>
        <taxon>Oryzeae</taxon>
        <taxon>Oryzinae</taxon>
        <taxon>Oryza</taxon>
        <taxon>Oryza sativa</taxon>
    </lineage>
</organism>
<evidence type="ECO:0000256" key="5">
    <source>
        <dbReference type="ARBA" id="ARBA00023242"/>
    </source>
</evidence>
<dbReference type="InterPro" id="IPR005333">
    <property type="entry name" value="Transcription_factor_TCP"/>
</dbReference>
<evidence type="ECO:0000256" key="6">
    <source>
        <dbReference type="SAM" id="MobiDB-lite"/>
    </source>
</evidence>
<keyword evidence="2" id="KW-0805">Transcription regulation</keyword>
<dbReference type="Proteomes" id="UP000000763">
    <property type="component" value="Chromosome 2"/>
</dbReference>
<evidence type="ECO:0000259" key="7">
    <source>
        <dbReference type="PROSITE" id="PS51369"/>
    </source>
</evidence>
<reference evidence="10" key="3">
    <citation type="journal article" date="2005" name="Nature">
        <title>The map-based sequence of the rice genome.</title>
        <authorList>
            <consortium name="International rice genome sequencing project (IRGSP)"/>
            <person name="Matsumoto T."/>
            <person name="Wu J."/>
            <person name="Kanamori H."/>
            <person name="Katayose Y."/>
            <person name="Fujisawa M."/>
            <person name="Namiki N."/>
            <person name="Mizuno H."/>
            <person name="Yamamoto K."/>
            <person name="Antonio B.A."/>
            <person name="Baba T."/>
            <person name="Sakata K."/>
            <person name="Nagamura Y."/>
            <person name="Aoki H."/>
            <person name="Arikawa K."/>
            <person name="Arita K."/>
            <person name="Bito T."/>
            <person name="Chiden Y."/>
            <person name="Fujitsuka N."/>
            <person name="Fukunaka R."/>
            <person name="Hamada M."/>
            <person name="Harada C."/>
            <person name="Hayashi A."/>
            <person name="Hijishita S."/>
            <person name="Honda M."/>
            <person name="Hosokawa S."/>
            <person name="Ichikawa Y."/>
            <person name="Idonuma A."/>
            <person name="Iijima M."/>
            <person name="Ikeda M."/>
            <person name="Ikeno M."/>
            <person name="Ito K."/>
            <person name="Ito S."/>
            <person name="Ito T."/>
            <person name="Ito Y."/>
            <person name="Ito Y."/>
            <person name="Iwabuchi A."/>
            <person name="Kamiya K."/>
            <person name="Karasawa W."/>
            <person name="Kurita K."/>
            <person name="Katagiri S."/>
            <person name="Kikuta A."/>
            <person name="Kobayashi H."/>
            <person name="Kobayashi N."/>
            <person name="Machita K."/>
            <person name="Maehara T."/>
            <person name="Masukawa M."/>
            <person name="Mizubayashi T."/>
            <person name="Mukai Y."/>
            <person name="Nagasaki H."/>
            <person name="Nagata Y."/>
            <person name="Naito S."/>
            <person name="Nakashima M."/>
            <person name="Nakama Y."/>
            <person name="Nakamichi Y."/>
            <person name="Nakamura M."/>
            <person name="Meguro A."/>
            <person name="Negishi M."/>
            <person name="Ohta I."/>
            <person name="Ohta T."/>
            <person name="Okamoto M."/>
            <person name="Ono N."/>
            <person name="Saji S."/>
            <person name="Sakaguchi M."/>
            <person name="Sakai K."/>
            <person name="Shibata M."/>
            <person name="Shimokawa T."/>
            <person name="Song J."/>
            <person name="Takazaki Y."/>
            <person name="Terasawa K."/>
            <person name="Tsugane M."/>
            <person name="Tsuji K."/>
            <person name="Ueda S."/>
            <person name="Waki K."/>
            <person name="Yamagata H."/>
            <person name="Yamamoto M."/>
            <person name="Yamamoto S."/>
            <person name="Yamane H."/>
            <person name="Yoshiki S."/>
            <person name="Yoshihara R."/>
            <person name="Yukawa K."/>
            <person name="Zhong H."/>
            <person name="Yano M."/>
            <person name="Yuan Q."/>
            <person name="Ouyang S."/>
            <person name="Liu J."/>
            <person name="Jones K.M."/>
            <person name="Gansberger K."/>
            <person name="Moffat K."/>
            <person name="Hill J."/>
            <person name="Bera J."/>
            <person name="Fadrosh D."/>
            <person name="Jin S."/>
            <person name="Johri S."/>
            <person name="Kim M."/>
            <person name="Overton L."/>
            <person name="Reardon M."/>
            <person name="Tsitrin T."/>
            <person name="Vuong H."/>
            <person name="Weaver B."/>
            <person name="Ciecko A."/>
            <person name="Tallon L."/>
            <person name="Jackson J."/>
            <person name="Pai G."/>
            <person name="Aken S.V."/>
            <person name="Utterback T."/>
            <person name="Reidmuller S."/>
            <person name="Feldblyum T."/>
            <person name="Hsiao J."/>
            <person name="Zismann V."/>
            <person name="Iobst S."/>
            <person name="de Vazeille A.R."/>
            <person name="Buell C.R."/>
            <person name="Ying K."/>
            <person name="Li Y."/>
            <person name="Lu T."/>
            <person name="Huang Y."/>
            <person name="Zhao Q."/>
            <person name="Feng Q."/>
            <person name="Zhang L."/>
            <person name="Zhu J."/>
            <person name="Weng Q."/>
            <person name="Mu J."/>
            <person name="Lu Y."/>
            <person name="Fan D."/>
            <person name="Liu Y."/>
            <person name="Guan J."/>
            <person name="Zhang Y."/>
            <person name="Yu S."/>
            <person name="Liu X."/>
            <person name="Zhang Y."/>
            <person name="Hong G."/>
            <person name="Han B."/>
            <person name="Choisne N."/>
            <person name="Demange N."/>
            <person name="Orjeda G."/>
            <person name="Samain S."/>
            <person name="Cattolico L."/>
            <person name="Pelletier E."/>
            <person name="Couloux A."/>
            <person name="Segurens B."/>
            <person name="Wincker P."/>
            <person name="D'Hont A."/>
            <person name="Scarpelli C."/>
            <person name="Weissenbach J."/>
            <person name="Salanoubat M."/>
            <person name="Quetier F."/>
            <person name="Yu Y."/>
            <person name="Kim H.R."/>
            <person name="Rambo T."/>
            <person name="Currie J."/>
            <person name="Collura K."/>
            <person name="Luo M."/>
            <person name="Yang T."/>
            <person name="Ammiraju J.S.S."/>
            <person name="Engler F."/>
            <person name="Soderlund C."/>
            <person name="Wing R.A."/>
            <person name="Palmer L.E."/>
            <person name="de la Bastide M."/>
            <person name="Spiegel L."/>
            <person name="Nascimento L."/>
            <person name="Zutavern T."/>
            <person name="O'Shaughnessy A."/>
            <person name="Dike S."/>
            <person name="Dedhia N."/>
            <person name="Preston R."/>
            <person name="Balija V."/>
            <person name="McCombie W.R."/>
            <person name="Chow T."/>
            <person name="Chen H."/>
            <person name="Chung M."/>
            <person name="Chen C."/>
            <person name="Shaw J."/>
            <person name="Wu H."/>
            <person name="Hsiao K."/>
            <person name="Chao Y."/>
            <person name="Chu M."/>
            <person name="Cheng C."/>
            <person name="Hour A."/>
            <person name="Lee P."/>
            <person name="Lin S."/>
            <person name="Lin Y."/>
            <person name="Liou J."/>
            <person name="Liu S."/>
            <person name="Hsing Y."/>
            <person name="Raghuvanshi S."/>
            <person name="Mohanty A."/>
            <person name="Bharti A.K."/>
            <person name="Gaur A."/>
            <person name="Gupta V."/>
            <person name="Kumar D."/>
            <person name="Ravi V."/>
            <person name="Vij S."/>
            <person name="Kapur A."/>
            <person name="Khurana P."/>
            <person name="Khurana P."/>
            <person name="Khurana J.P."/>
            <person name="Tyagi A.K."/>
            <person name="Gaikwad K."/>
            <person name="Singh A."/>
            <person name="Dalal V."/>
            <person name="Srivastava S."/>
            <person name="Dixit A."/>
            <person name="Pal A.K."/>
            <person name="Ghazi I.A."/>
            <person name="Yadav M."/>
            <person name="Pandit A."/>
            <person name="Bhargava A."/>
            <person name="Sureshbabu K."/>
            <person name="Batra K."/>
            <person name="Sharma T.R."/>
            <person name="Mohapatra T."/>
            <person name="Singh N.K."/>
            <person name="Messing J."/>
            <person name="Nelson A.B."/>
            <person name="Fuks G."/>
            <person name="Kavchok S."/>
            <person name="Keizer G."/>
            <person name="Linton E."/>
            <person name="Llaca V."/>
            <person name="Song R."/>
            <person name="Tanyolac B."/>
            <person name="Young S."/>
            <person name="Ho-Il K."/>
            <person name="Hahn J.H."/>
            <person name="Sangsakoo G."/>
            <person name="Vanavichit A."/>
            <person name="de Mattos Luiz.A.T."/>
            <person name="Zimmer P.D."/>
            <person name="Malone G."/>
            <person name="Dellagostin O."/>
            <person name="de Oliveira A.C."/>
            <person name="Bevan M."/>
            <person name="Bancroft I."/>
            <person name="Minx P."/>
            <person name="Cordum H."/>
            <person name="Wilson R."/>
            <person name="Cheng Z."/>
            <person name="Jin W."/>
            <person name="Jiang J."/>
            <person name="Leong S.A."/>
            <person name="Iwama H."/>
            <person name="Gojobori T."/>
            <person name="Itoh T."/>
            <person name="Niimura Y."/>
            <person name="Fujii Y."/>
            <person name="Habara T."/>
            <person name="Sakai H."/>
            <person name="Sato Y."/>
            <person name="Wilson G."/>
            <person name="Kumar K."/>
            <person name="McCouch S."/>
            <person name="Juretic N."/>
            <person name="Hoen D."/>
            <person name="Wright S."/>
            <person name="Bruskiewich R."/>
            <person name="Bureau T."/>
            <person name="Miyao A."/>
            <person name="Hirochika H."/>
            <person name="Nishikawa T."/>
            <person name="Kadowaki K."/>
            <person name="Sugiura M."/>
            <person name="Burr B."/>
            <person name="Sasaki T."/>
        </authorList>
    </citation>
    <scope>NUCLEOTIDE SEQUENCE [LARGE SCALE GENOMIC DNA]</scope>
    <source>
        <strain evidence="10">cv. Nipponbare</strain>
    </source>
</reference>
<dbReference type="AlphaFoldDB" id="Q6H7C7"/>
<keyword evidence="5" id="KW-0539">Nucleus</keyword>
<feature type="region of interest" description="Disordered" evidence="6">
    <location>
        <begin position="1"/>
        <end position="21"/>
    </location>
</feature>
<feature type="compositionally biased region" description="Acidic residues" evidence="6">
    <location>
        <begin position="201"/>
        <end position="217"/>
    </location>
</feature>
<reference evidence="10" key="4">
    <citation type="journal article" date="2008" name="Nucleic Acids Res.">
        <title>The rice annotation project database (RAP-DB): 2008 update.</title>
        <authorList>
            <consortium name="The rice annotation project (RAP)"/>
        </authorList>
    </citation>
    <scope>GENOME REANNOTATION</scope>
    <source>
        <strain evidence="10">cv. Nipponbare</strain>
    </source>
</reference>
<sequence>MSRALNSGCGPSSGRASREITTWLHGSLRDTVGRRRRRGRCGDRRRMRAHAARERIHYQQQQMQVVAAVTGNRRMQGLGPKRSSNKDRHTKVDGRGRRIRMPALCAAWIFQLTRELDHKSNSETVQWLLQQVAPPPPPHVGCRRGTARRVRGVRRCHIGFATMFAGYVAAAMPGLELGLSQDGHIGVLSARSLSQFYHQEDGEDDRDDGESDEESGQ</sequence>
<evidence type="ECO:0000313" key="8">
    <source>
        <dbReference type="EMBL" id="BAD25224.1"/>
    </source>
</evidence>
<keyword evidence="3" id="KW-0238">DNA-binding</keyword>
<protein>
    <submittedName>
        <fullName evidence="9">TCP family transcription factor-like</fullName>
    </submittedName>
</protein>